<gene>
    <name evidence="2" type="ORF">CFD26_107842</name>
</gene>
<dbReference type="AlphaFoldDB" id="A0A421D9H9"/>
<evidence type="ECO:0000313" key="3">
    <source>
        <dbReference type="Proteomes" id="UP000215289"/>
    </source>
</evidence>
<name>A0A421D9H9_9EURO</name>
<keyword evidence="1" id="KW-0472">Membrane</keyword>
<keyword evidence="1" id="KW-0812">Transmembrane</keyword>
<protein>
    <submittedName>
        <fullName evidence="2">Uncharacterized protein</fullName>
    </submittedName>
</protein>
<feature type="transmembrane region" description="Helical" evidence="1">
    <location>
        <begin position="176"/>
        <end position="200"/>
    </location>
</feature>
<keyword evidence="3" id="KW-1185">Reference proteome</keyword>
<sequence>MGRFSFSPGVCPSQWTYYQMATEIWYNRGKHGYTQSTAYCCSRSALAILLFSSAWQTVTTEELTLTLYSGFSLSRNLSDLDNIKASCTRTLTPGETTITGTLSHGKGAQVLFTAGIQVHQAWAISWSGSDTATLSPSLPTLTNSMVVPTWVPGEIIPPGKWDRGHDGSDMGNWQPLVHFIMIGVPIIGVAILALGIWCCIRCRRARREERQQRGVLAEPQAIDAIPPPYSK</sequence>
<dbReference type="Proteomes" id="UP000215289">
    <property type="component" value="Unassembled WGS sequence"/>
</dbReference>
<evidence type="ECO:0000256" key="1">
    <source>
        <dbReference type="SAM" id="Phobius"/>
    </source>
</evidence>
<accession>A0A421D9H9</accession>
<comment type="caution">
    <text evidence="2">The sequence shown here is derived from an EMBL/GenBank/DDBJ whole genome shotgun (WGS) entry which is preliminary data.</text>
</comment>
<dbReference type="EMBL" id="NIDN02000045">
    <property type="protein sequence ID" value="RLL98796.1"/>
    <property type="molecule type" value="Genomic_DNA"/>
</dbReference>
<dbReference type="OrthoDB" id="4508637at2759"/>
<proteinExistence type="predicted"/>
<keyword evidence="1" id="KW-1133">Transmembrane helix</keyword>
<organism evidence="2 3">
    <name type="scientific">Aspergillus turcosus</name>
    <dbReference type="NCBI Taxonomy" id="1245748"/>
    <lineage>
        <taxon>Eukaryota</taxon>
        <taxon>Fungi</taxon>
        <taxon>Dikarya</taxon>
        <taxon>Ascomycota</taxon>
        <taxon>Pezizomycotina</taxon>
        <taxon>Eurotiomycetes</taxon>
        <taxon>Eurotiomycetidae</taxon>
        <taxon>Eurotiales</taxon>
        <taxon>Aspergillaceae</taxon>
        <taxon>Aspergillus</taxon>
        <taxon>Aspergillus subgen. Fumigati</taxon>
    </lineage>
</organism>
<evidence type="ECO:0000313" key="2">
    <source>
        <dbReference type="EMBL" id="RLL98796.1"/>
    </source>
</evidence>
<reference evidence="2 3" key="1">
    <citation type="submission" date="2018-08" db="EMBL/GenBank/DDBJ databases">
        <title>Draft genome sequences of two Aspergillus turcosus clinical strains isolated from bronchoalveolar lavage fluid: one azole-susceptible and the other azole-resistant.</title>
        <authorList>
            <person name="Parent-Michaud M."/>
            <person name="Dufresne P.J."/>
            <person name="Fournier E."/>
            <person name="Martineau C."/>
            <person name="Moreira S."/>
            <person name="Perkins V."/>
            <person name="De Repentigny L."/>
            <person name="Dufresne S.F."/>
        </authorList>
    </citation>
    <scope>NUCLEOTIDE SEQUENCE [LARGE SCALE GENOMIC DNA]</scope>
    <source>
        <strain evidence="2">HMR AF 1038</strain>
    </source>
</reference>